<dbReference type="VEuPathDB" id="TriTrypDB:LPAL13_320017200"/>
<evidence type="ECO:0000256" key="6">
    <source>
        <dbReference type="ARBA" id="ARBA00022989"/>
    </source>
</evidence>
<dbReference type="eggNOG" id="KOG0764">
    <property type="taxonomic scope" value="Eukaryota"/>
</dbReference>
<protein>
    <submittedName>
        <fullName evidence="10">Mitochondrial carrier protein-like protein</fullName>
    </submittedName>
</protein>
<dbReference type="PROSITE" id="PS50920">
    <property type="entry name" value="SOLCAR"/>
    <property type="match status" value="3"/>
</dbReference>
<dbReference type="VEuPathDB" id="TriTrypDB:LPMP_321190"/>
<dbReference type="Gene3D" id="1.50.40.10">
    <property type="entry name" value="Mitochondrial carrier domain"/>
    <property type="match status" value="2"/>
</dbReference>
<evidence type="ECO:0000256" key="1">
    <source>
        <dbReference type="ARBA" id="ARBA00004141"/>
    </source>
</evidence>
<keyword evidence="6" id="KW-1133">Transmembrane helix</keyword>
<dbReference type="AlphaFoldDB" id="A0A088S0C9"/>
<dbReference type="SUPFAM" id="SSF103506">
    <property type="entry name" value="Mitochondrial carrier"/>
    <property type="match status" value="1"/>
</dbReference>
<keyword evidence="5" id="KW-0677">Repeat</keyword>
<keyword evidence="3 9" id="KW-0813">Transport</keyword>
<evidence type="ECO:0000256" key="3">
    <source>
        <dbReference type="ARBA" id="ARBA00022448"/>
    </source>
</evidence>
<evidence type="ECO:0000256" key="2">
    <source>
        <dbReference type="ARBA" id="ARBA00006375"/>
    </source>
</evidence>
<dbReference type="OrthoDB" id="428293at2759"/>
<dbReference type="InterPro" id="IPR018108">
    <property type="entry name" value="MCP_transmembrane"/>
</dbReference>
<dbReference type="InterPro" id="IPR023395">
    <property type="entry name" value="MCP_dom_sf"/>
</dbReference>
<evidence type="ECO:0000256" key="5">
    <source>
        <dbReference type="ARBA" id="ARBA00022737"/>
    </source>
</evidence>
<evidence type="ECO:0000313" key="11">
    <source>
        <dbReference type="Proteomes" id="UP000063063"/>
    </source>
</evidence>
<keyword evidence="4 8" id="KW-0812">Transmembrane</keyword>
<feature type="repeat" description="Solcar" evidence="8">
    <location>
        <begin position="11"/>
        <end position="105"/>
    </location>
</feature>
<dbReference type="PANTHER" id="PTHR45683">
    <property type="entry name" value="MITOCHONDRIAL NICOTINAMIDE ADENINE DINUCLEOTIDE TRANSPORTER 1-RELATED-RELATED"/>
    <property type="match status" value="1"/>
</dbReference>
<dbReference type="KEGG" id="lpan:LPMP_321190"/>
<dbReference type="Proteomes" id="UP000063063">
    <property type="component" value="Chromosome 32"/>
</dbReference>
<proteinExistence type="inferred from homology"/>
<dbReference type="GO" id="GO:0055085">
    <property type="term" value="P:transmembrane transport"/>
    <property type="evidence" value="ECO:0007669"/>
    <property type="project" value="InterPro"/>
</dbReference>
<sequence>MREKKSAPPDATSLQHTVASQLGGATSTILLYPVDVIRTRFISQDGTRTREHNGETYRSIRRAFQLVYREEGGLPAFFRGCHVSVCGTVCAWGVYMYLYRLQCSWYAAWQARRHETHRSRSDLVALSGEDPFAAQSAATWQNLLQRFGFSIIASCTSALACNPIWLLKTRMQLEEASARTAGVPRHFLTFRGGLLHTVQTTGVRSLWRGVSAQIMLGVPNAFNLPLYDTVKAAIMRIRVKNELSVLDVGVSSTVTKVLLALLCQPLVVVKTRLQDHRARAGDVHYQSFLQSTKTIWQRGGLVAFYRGTVSSMCQTVPRSVLLFVFYEQFLKVAKYIS</sequence>
<evidence type="ECO:0000256" key="8">
    <source>
        <dbReference type="PROSITE-ProRule" id="PRU00282"/>
    </source>
</evidence>
<evidence type="ECO:0000256" key="9">
    <source>
        <dbReference type="RuleBase" id="RU000488"/>
    </source>
</evidence>
<name>A0A088S0C9_LEIPA</name>
<keyword evidence="11" id="KW-1185">Reference proteome</keyword>
<reference evidence="10 11" key="1">
    <citation type="journal article" date="2015" name="Sci. Rep.">
        <title>The genome of Leishmania panamensis: insights into genomics of the L. (Viannia) subgenus.</title>
        <authorList>
            <person name="Llanes A."/>
            <person name="Restrepo C.M."/>
            <person name="Vecchio G.D."/>
            <person name="Anguizola F.J."/>
            <person name="Lleonart R."/>
        </authorList>
    </citation>
    <scope>NUCLEOTIDE SEQUENCE [LARGE SCALE GENOMIC DNA]</scope>
    <source>
        <strain evidence="10 11">MHOM/PA/94/PSC-1</strain>
    </source>
</reference>
<keyword evidence="7 8" id="KW-0472">Membrane</keyword>
<dbReference type="Pfam" id="PF00153">
    <property type="entry name" value="Mito_carr"/>
    <property type="match status" value="3"/>
</dbReference>
<dbReference type="RefSeq" id="XP_010701805.1">
    <property type="nucleotide sequence ID" value="XM_010703503.1"/>
</dbReference>
<dbReference type="GO" id="GO:0016020">
    <property type="term" value="C:membrane"/>
    <property type="evidence" value="ECO:0007669"/>
    <property type="project" value="UniProtKB-SubCell"/>
</dbReference>
<evidence type="ECO:0000313" key="10">
    <source>
        <dbReference type="EMBL" id="AIO01005.1"/>
    </source>
</evidence>
<evidence type="ECO:0000256" key="7">
    <source>
        <dbReference type="ARBA" id="ARBA00023136"/>
    </source>
</evidence>
<accession>A0A088S0C9</accession>
<dbReference type="GeneID" id="22577860"/>
<dbReference type="InterPro" id="IPR044712">
    <property type="entry name" value="SLC25A32-like"/>
</dbReference>
<comment type="subcellular location">
    <subcellularLocation>
        <location evidence="1">Membrane</location>
        <topology evidence="1">Multi-pass membrane protein</topology>
    </subcellularLocation>
</comment>
<organism evidence="10 11">
    <name type="scientific">Leishmania panamensis</name>
    <dbReference type="NCBI Taxonomy" id="5679"/>
    <lineage>
        <taxon>Eukaryota</taxon>
        <taxon>Discoba</taxon>
        <taxon>Euglenozoa</taxon>
        <taxon>Kinetoplastea</taxon>
        <taxon>Metakinetoplastina</taxon>
        <taxon>Trypanosomatida</taxon>
        <taxon>Trypanosomatidae</taxon>
        <taxon>Leishmaniinae</taxon>
        <taxon>Leishmania</taxon>
        <taxon>Leishmania guyanensis species complex</taxon>
    </lineage>
</organism>
<feature type="repeat" description="Solcar" evidence="8">
    <location>
        <begin position="141"/>
        <end position="233"/>
    </location>
</feature>
<comment type="similarity">
    <text evidence="2 9">Belongs to the mitochondrial carrier (TC 2.A.29) family.</text>
</comment>
<feature type="repeat" description="Solcar" evidence="8">
    <location>
        <begin position="243"/>
        <end position="332"/>
    </location>
</feature>
<dbReference type="GO" id="GO:0006862">
    <property type="term" value="P:nucleotide transport"/>
    <property type="evidence" value="ECO:0007669"/>
    <property type="project" value="InterPro"/>
</dbReference>
<evidence type="ECO:0000256" key="4">
    <source>
        <dbReference type="ARBA" id="ARBA00022692"/>
    </source>
</evidence>
<gene>
    <name evidence="10" type="ORF">LPMP_321190</name>
</gene>
<dbReference type="EMBL" id="CP009401">
    <property type="protein sequence ID" value="AIO01005.1"/>
    <property type="molecule type" value="Genomic_DNA"/>
</dbReference>